<dbReference type="STRING" id="658167.SAMN04488135_109142"/>
<proteinExistence type="predicted"/>
<dbReference type="RefSeq" id="WP_073104953.1">
    <property type="nucleotide sequence ID" value="NZ_FQXE01000009.1"/>
</dbReference>
<dbReference type="SUPFAM" id="SSF82771">
    <property type="entry name" value="GIY-YIG endonuclease"/>
    <property type="match status" value="1"/>
</dbReference>
<keyword evidence="3" id="KW-1185">Reference proteome</keyword>
<protein>
    <submittedName>
        <fullName evidence="2">GIY-YIG catalytic domain-containing protein</fullName>
    </submittedName>
</protein>
<dbReference type="CDD" id="cd00719">
    <property type="entry name" value="GIY-YIG_SF"/>
    <property type="match status" value="1"/>
</dbReference>
<dbReference type="AlphaFoldDB" id="A0A1M5YJ10"/>
<dbReference type="InterPro" id="IPR000305">
    <property type="entry name" value="GIY-YIG_endonuc"/>
</dbReference>
<dbReference type="Gene3D" id="3.40.1440.10">
    <property type="entry name" value="GIY-YIG endonuclease"/>
    <property type="match status" value="1"/>
</dbReference>
<evidence type="ECO:0000259" key="1">
    <source>
        <dbReference type="PROSITE" id="PS50164"/>
    </source>
</evidence>
<dbReference type="InterPro" id="IPR035901">
    <property type="entry name" value="GIY-YIG_endonuc_sf"/>
</dbReference>
<dbReference type="OrthoDB" id="9807770at2"/>
<gene>
    <name evidence="2" type="ORF">SAMN04488135_109142</name>
</gene>
<evidence type="ECO:0000313" key="2">
    <source>
        <dbReference type="EMBL" id="SHI12021.1"/>
    </source>
</evidence>
<organism evidence="2 3">
    <name type="scientific">Pollutimonas bauzanensis</name>
    <dbReference type="NCBI Taxonomy" id="658167"/>
    <lineage>
        <taxon>Bacteria</taxon>
        <taxon>Pseudomonadati</taxon>
        <taxon>Pseudomonadota</taxon>
        <taxon>Betaproteobacteria</taxon>
        <taxon>Burkholderiales</taxon>
        <taxon>Alcaligenaceae</taxon>
        <taxon>Pollutimonas</taxon>
    </lineage>
</organism>
<name>A0A1M5YJ10_9BURK</name>
<dbReference type="Proteomes" id="UP000184226">
    <property type="component" value="Unassembled WGS sequence"/>
</dbReference>
<evidence type="ECO:0000313" key="3">
    <source>
        <dbReference type="Proteomes" id="UP000184226"/>
    </source>
</evidence>
<accession>A0A1M5YJ10</accession>
<dbReference type="PROSITE" id="PS50164">
    <property type="entry name" value="GIY_YIG"/>
    <property type="match status" value="1"/>
</dbReference>
<dbReference type="Pfam" id="PF01541">
    <property type="entry name" value="GIY-YIG"/>
    <property type="match status" value="1"/>
</dbReference>
<reference evidence="2 3" key="1">
    <citation type="submission" date="2016-11" db="EMBL/GenBank/DDBJ databases">
        <authorList>
            <person name="Jaros S."/>
            <person name="Januszkiewicz K."/>
            <person name="Wedrychowicz H."/>
        </authorList>
    </citation>
    <scope>NUCLEOTIDE SEQUENCE [LARGE SCALE GENOMIC DNA]</scope>
    <source>
        <strain evidence="2 3">CGMCC 1.10190</strain>
    </source>
</reference>
<sequence>MLVTYIYVYKLNNGCYYVGRTTRPHRRYNQHETGKGSAWTRLHGGAVLVECIPKTVKDEDEADAAENIKTLQLMQRYGWQKVRGGWFCGVDEVQTEKNLRHHGVFDLVAFPPPNPRIR</sequence>
<feature type="domain" description="GIY-YIG" evidence="1">
    <location>
        <begin position="2"/>
        <end position="79"/>
    </location>
</feature>
<dbReference type="EMBL" id="FQXE01000009">
    <property type="protein sequence ID" value="SHI12021.1"/>
    <property type="molecule type" value="Genomic_DNA"/>
</dbReference>